<dbReference type="Proteomes" id="UP000316921">
    <property type="component" value="Chromosome"/>
</dbReference>
<gene>
    <name evidence="3" type="ORF">Pla133_14820</name>
</gene>
<evidence type="ECO:0008006" key="5">
    <source>
        <dbReference type="Google" id="ProtNLM"/>
    </source>
</evidence>
<evidence type="ECO:0000256" key="2">
    <source>
        <dbReference type="SAM" id="SignalP"/>
    </source>
</evidence>
<evidence type="ECO:0000256" key="1">
    <source>
        <dbReference type="SAM" id="MobiDB-lite"/>
    </source>
</evidence>
<feature type="region of interest" description="Disordered" evidence="1">
    <location>
        <begin position="24"/>
        <end position="50"/>
    </location>
</feature>
<dbReference type="RefSeq" id="WP_145064250.1">
    <property type="nucleotide sequence ID" value="NZ_CP036287.1"/>
</dbReference>
<accession>A0A518BHE8</accession>
<organism evidence="3 4">
    <name type="scientific">Engelhardtia mirabilis</name>
    <dbReference type="NCBI Taxonomy" id="2528011"/>
    <lineage>
        <taxon>Bacteria</taxon>
        <taxon>Pseudomonadati</taxon>
        <taxon>Planctomycetota</taxon>
        <taxon>Planctomycetia</taxon>
        <taxon>Planctomycetia incertae sedis</taxon>
        <taxon>Engelhardtia</taxon>
    </lineage>
</organism>
<reference evidence="3 4" key="1">
    <citation type="submission" date="2019-02" db="EMBL/GenBank/DDBJ databases">
        <title>Deep-cultivation of Planctomycetes and their phenomic and genomic characterization uncovers novel biology.</title>
        <authorList>
            <person name="Wiegand S."/>
            <person name="Jogler M."/>
            <person name="Boedeker C."/>
            <person name="Pinto D."/>
            <person name="Vollmers J."/>
            <person name="Rivas-Marin E."/>
            <person name="Kohn T."/>
            <person name="Peeters S.H."/>
            <person name="Heuer A."/>
            <person name="Rast P."/>
            <person name="Oberbeckmann S."/>
            <person name="Bunk B."/>
            <person name="Jeske O."/>
            <person name="Meyerdierks A."/>
            <person name="Storesund J.E."/>
            <person name="Kallscheuer N."/>
            <person name="Luecker S."/>
            <person name="Lage O.M."/>
            <person name="Pohl T."/>
            <person name="Merkel B.J."/>
            <person name="Hornburger P."/>
            <person name="Mueller R.-W."/>
            <person name="Bruemmer F."/>
            <person name="Labrenz M."/>
            <person name="Spormann A.M."/>
            <person name="Op den Camp H."/>
            <person name="Overmann J."/>
            <person name="Amann R."/>
            <person name="Jetten M.S.M."/>
            <person name="Mascher T."/>
            <person name="Medema M.H."/>
            <person name="Devos D.P."/>
            <person name="Kaster A.-K."/>
            <person name="Ovreas L."/>
            <person name="Rohde M."/>
            <person name="Galperin M.Y."/>
            <person name="Jogler C."/>
        </authorList>
    </citation>
    <scope>NUCLEOTIDE SEQUENCE [LARGE SCALE GENOMIC DNA]</scope>
    <source>
        <strain evidence="3 4">Pla133</strain>
    </source>
</reference>
<feature type="compositionally biased region" description="Polar residues" evidence="1">
    <location>
        <begin position="24"/>
        <end position="33"/>
    </location>
</feature>
<dbReference type="KEGG" id="pbap:Pla133_14820"/>
<name>A0A518BHE8_9BACT</name>
<feature type="signal peptide" evidence="2">
    <location>
        <begin position="1"/>
        <end position="28"/>
    </location>
</feature>
<dbReference type="AlphaFoldDB" id="A0A518BHE8"/>
<keyword evidence="2" id="KW-0732">Signal</keyword>
<keyword evidence="4" id="KW-1185">Reference proteome</keyword>
<proteinExistence type="predicted"/>
<evidence type="ECO:0000313" key="3">
    <source>
        <dbReference type="EMBL" id="QDU66410.1"/>
    </source>
</evidence>
<evidence type="ECO:0000313" key="4">
    <source>
        <dbReference type="Proteomes" id="UP000316921"/>
    </source>
</evidence>
<dbReference type="EMBL" id="CP036287">
    <property type="protein sequence ID" value="QDU66410.1"/>
    <property type="molecule type" value="Genomic_DNA"/>
</dbReference>
<feature type="chain" id="PRO_5021866361" description="Secreted protein" evidence="2">
    <location>
        <begin position="29"/>
        <end position="166"/>
    </location>
</feature>
<sequence precursor="true">MIRFRSSHAIAALSALALFSATSPTGHSQNATAPSGGYQEEPGSACPNEGAASQPAAVVWVGPDACADASLVDSVIGQDADGNDVVHSEPKCPSKIKIKPTHMGRAPKDGFRRLTSGVDFYQFQSYYCAGQPFTPYCVKDGDQDVSPDSFETFSEIECDGLIGGSN</sequence>
<protein>
    <recommendedName>
        <fullName evidence="5">Secreted protein</fullName>
    </recommendedName>
</protein>